<feature type="region of interest" description="Disordered" evidence="1">
    <location>
        <begin position="725"/>
        <end position="748"/>
    </location>
</feature>
<dbReference type="AlphaFoldDB" id="A0A1N6UHR0"/>
<keyword evidence="4" id="KW-1185">Reference proteome</keyword>
<evidence type="ECO:0000256" key="2">
    <source>
        <dbReference type="SAM" id="Phobius"/>
    </source>
</evidence>
<evidence type="ECO:0000313" key="3">
    <source>
        <dbReference type="EMBL" id="SIQ65077.1"/>
    </source>
</evidence>
<keyword evidence="2" id="KW-0812">Transmembrane</keyword>
<organism evidence="3 4">
    <name type="scientific">Cellulosimicrobium aquatile</name>
    <dbReference type="NCBI Taxonomy" id="1612203"/>
    <lineage>
        <taxon>Bacteria</taxon>
        <taxon>Bacillati</taxon>
        <taxon>Actinomycetota</taxon>
        <taxon>Actinomycetes</taxon>
        <taxon>Micrococcales</taxon>
        <taxon>Promicromonosporaceae</taxon>
        <taxon>Cellulosimicrobium</taxon>
    </lineage>
</organism>
<feature type="transmembrane region" description="Helical" evidence="2">
    <location>
        <begin position="404"/>
        <end position="425"/>
    </location>
</feature>
<dbReference type="RefSeq" id="WP_076405929.1">
    <property type="nucleotide sequence ID" value="NZ_FTMI01000006.1"/>
</dbReference>
<feature type="transmembrane region" description="Helical" evidence="2">
    <location>
        <begin position="102"/>
        <end position="125"/>
    </location>
</feature>
<accession>A0A1N6UHR0</accession>
<proteinExistence type="predicted"/>
<protein>
    <recommendedName>
        <fullName evidence="5">Membrane protein YfhO</fullName>
    </recommendedName>
</protein>
<evidence type="ECO:0000256" key="1">
    <source>
        <dbReference type="SAM" id="MobiDB-lite"/>
    </source>
</evidence>
<feature type="transmembrane region" description="Helical" evidence="2">
    <location>
        <begin position="146"/>
        <end position="172"/>
    </location>
</feature>
<evidence type="ECO:0000313" key="4">
    <source>
        <dbReference type="Proteomes" id="UP000186235"/>
    </source>
</evidence>
<evidence type="ECO:0008006" key="5">
    <source>
        <dbReference type="Google" id="ProtNLM"/>
    </source>
</evidence>
<feature type="transmembrane region" description="Helical" evidence="2">
    <location>
        <begin position="324"/>
        <end position="347"/>
    </location>
</feature>
<feature type="transmembrane region" description="Helical" evidence="2">
    <location>
        <begin position="698"/>
        <end position="718"/>
    </location>
</feature>
<name>A0A1N6UHR0_9MICO</name>
<keyword evidence="2" id="KW-1133">Transmembrane helix</keyword>
<reference evidence="4" key="1">
    <citation type="submission" date="2017-01" db="EMBL/GenBank/DDBJ databases">
        <authorList>
            <person name="Varghese N."/>
            <person name="Submissions S."/>
        </authorList>
    </citation>
    <scope>NUCLEOTIDE SEQUENCE [LARGE SCALE GENOMIC DNA]</scope>
    <source>
        <strain evidence="4">3bp</strain>
    </source>
</reference>
<feature type="transmembrane region" description="Helical" evidence="2">
    <location>
        <begin position="295"/>
        <end position="312"/>
    </location>
</feature>
<feature type="transmembrane region" description="Helical" evidence="2">
    <location>
        <begin position="380"/>
        <end position="398"/>
    </location>
</feature>
<gene>
    <name evidence="3" type="ORF">SAMN05518682_3174</name>
</gene>
<feature type="transmembrane region" description="Helical" evidence="2">
    <location>
        <begin position="225"/>
        <end position="246"/>
    </location>
</feature>
<keyword evidence="2" id="KW-0472">Membrane</keyword>
<dbReference type="EMBL" id="FTMI01000006">
    <property type="protein sequence ID" value="SIQ65077.1"/>
    <property type="molecule type" value="Genomic_DNA"/>
</dbReference>
<feature type="transmembrane region" description="Helical" evidence="2">
    <location>
        <begin position="12"/>
        <end position="33"/>
    </location>
</feature>
<sequence length="748" mass="79059">MPVRRIGPRAAELLTSLGVAVGVVVAAVLVKAFDRMFGFWGDNAESFAPLWHHLGTELRAGRWLPMDPAGWAGGNYVAEAAYGVLNPVSLANFVLLSGFDDLARGIFVVMTEFLALLGVATYLLARSYGAARGPAVSVGLAMPLAGFTLFYGAGNWASGLMATTWVVWFWWAAHRYSRGTLNPLVAFAFGGLAVTVGNPYAILGILVVLAALAADLVVRRRWSTLGRLVVLGASVGALAAVVYLPLVGTLGVTVRQAPEAVSNDGYMVPDLQDLAGMSSPSYLPSMLAWYSRSDYVPSTYLAWFVLPLLPWLRWGAARALGKRLVGPLVFTSLMLLLTVGPAQIWLFRWPIRLVEYTYVGVCVLFAALLSLGLARSHRGLRAALSATVVAFGFFNAWAVTPQDWTVHLAFAGTVLALVAAAVLVARRFGARWVVVPLVAGCLVVAPAQASLFGWSHQQLGVAADRGAAHDLTELRAATAPYRGAVLQLGSIEALEPGSSAVREGHLVFGHQGAAAGLETLGRYTGIDFPSFTSPLCMDYRGGTGCASLAERLQDPVEGGYDATLLDALGVDTLVYSKASFEPEEIVRPSGWREVVDDADRVAFVRPTPAPDVTASPSEEVVSAEATTAEDGSVHVRVVADRDGTVLLDRLAWPGYGAQDGEGRALAVREGPYGLLEVSVPAGTTDVTLSFRSPGLTTGAAIAAGGLLAALVLAVVHVLGGRRRARPFPPEDDRVVPPQAVTESSSSTM</sequence>
<feature type="transmembrane region" description="Helical" evidence="2">
    <location>
        <begin position="353"/>
        <end position="373"/>
    </location>
</feature>
<feature type="transmembrane region" description="Helical" evidence="2">
    <location>
        <begin position="184"/>
        <end position="213"/>
    </location>
</feature>
<dbReference type="Proteomes" id="UP000186235">
    <property type="component" value="Unassembled WGS sequence"/>
</dbReference>
<feature type="transmembrane region" description="Helical" evidence="2">
    <location>
        <begin position="432"/>
        <end position="454"/>
    </location>
</feature>